<evidence type="ECO:0000313" key="6">
    <source>
        <dbReference type="Proteomes" id="UP001652504"/>
    </source>
</evidence>
<evidence type="ECO:0000313" key="5">
    <source>
        <dbReference type="EMBL" id="MCV2884500.1"/>
    </source>
</evidence>
<accession>A0ABT3A739</accession>
<dbReference type="InterPro" id="IPR018511">
    <property type="entry name" value="Hemolysin-typ_Ca-bd_CS"/>
</dbReference>
<dbReference type="InterPro" id="IPR001343">
    <property type="entry name" value="Hemolysn_Ca-bd"/>
</dbReference>
<feature type="chain" id="PRO_5045643102" evidence="4">
    <location>
        <begin position="24"/>
        <end position="676"/>
    </location>
</feature>
<name>A0ABT3A739_9ALTE</name>
<dbReference type="Pfam" id="PF00353">
    <property type="entry name" value="HemolysinCabind"/>
    <property type="match status" value="2"/>
</dbReference>
<dbReference type="RefSeq" id="WP_263711775.1">
    <property type="nucleotide sequence ID" value="NZ_JAOWKX010000003.1"/>
</dbReference>
<proteinExistence type="predicted"/>
<reference evidence="5 6" key="1">
    <citation type="submission" date="2022-10" db="EMBL/GenBank/DDBJ databases">
        <title>Aestuariibacter sp. AA17 isolated from Montipora capitata coral fragment.</title>
        <authorList>
            <person name="Emsley S.A."/>
            <person name="Pfannmuller K.M."/>
            <person name="Loughran R.M."/>
            <person name="Shlafstein M."/>
            <person name="Papke E."/>
            <person name="Saw J.H."/>
            <person name="Ushijima B."/>
            <person name="Videau P."/>
        </authorList>
    </citation>
    <scope>NUCLEOTIDE SEQUENCE [LARGE SCALE GENOMIC DNA]</scope>
    <source>
        <strain evidence="5 6">AA17</strain>
    </source>
</reference>
<evidence type="ECO:0000256" key="1">
    <source>
        <dbReference type="ARBA" id="ARBA00004613"/>
    </source>
</evidence>
<protein>
    <submittedName>
        <fullName evidence="5">Uncharacterized protein</fullName>
    </submittedName>
</protein>
<dbReference type="Proteomes" id="UP001652504">
    <property type="component" value="Unassembled WGS sequence"/>
</dbReference>
<keyword evidence="4" id="KW-0732">Signal</keyword>
<comment type="subcellular location">
    <subcellularLocation>
        <location evidence="1">Secreted</location>
    </subcellularLocation>
</comment>
<dbReference type="EMBL" id="JAOWKX010000003">
    <property type="protein sequence ID" value="MCV2884500.1"/>
    <property type="molecule type" value="Genomic_DNA"/>
</dbReference>
<feature type="signal peptide" evidence="4">
    <location>
        <begin position="1"/>
        <end position="23"/>
    </location>
</feature>
<dbReference type="Gene3D" id="2.150.10.10">
    <property type="entry name" value="Serralysin-like metalloprotease, C-terminal"/>
    <property type="match status" value="2"/>
</dbReference>
<dbReference type="InterPro" id="IPR050557">
    <property type="entry name" value="RTX_toxin/Mannuronan_C5-epim"/>
</dbReference>
<evidence type="ECO:0000256" key="3">
    <source>
        <dbReference type="ARBA" id="ARBA00022837"/>
    </source>
</evidence>
<gene>
    <name evidence="5" type="ORF">OE749_07325</name>
</gene>
<evidence type="ECO:0000256" key="2">
    <source>
        <dbReference type="ARBA" id="ARBA00022525"/>
    </source>
</evidence>
<comment type="caution">
    <text evidence="5">The sequence shown here is derived from an EMBL/GenBank/DDBJ whole genome shotgun (WGS) entry which is preliminary data.</text>
</comment>
<sequence length="676" mass="72898">MNFKLSKLSLAMACVAIPVGLNISVNETFYDEDGAYNLASKPIISGVRWTVNNAYACSSQDNSCGGWDTYTVYYSPPSRNDWDWDYDPYVSYDYYSYDDYDGGGGGGSSQANDGNKSQEPLMDMHSQRDMAIFVSNILTEVMALKTDLLASNYRASDLHKLNSLISGLNLWIGVLNGGAQLSEHLIAANYNAAWAEAGALISGTLVGLGVTAAAGAITAPALAAMMGAVAAYGVATIVERNLNRMEIADFIDEQFNTDIYDSDGNTFSDSFDRFRCVAGVCTHMPPIILDLDGDGLEMIEIENSKTFIDFDNDGYEERVSWVNGDDGILFIDLNDSGSLDDYYEFSISHLAGPNKTDLDGLRTLDRNNDELLDAFDGAYSKVGVWVDKNRNAKVDDDETQSLIEMGIVSITLAKNQENFLVGGSLVLDTLTYDSEDNFGVKETKDAYNVMVLASEDGHKVTKLQNGIRIIEKELSGNSLDMRNIDTDTYFNLGLDEVAGISSFGSIRTGDGNDSITITKSDGVYVSSRGGDDLIIGGKSHDRLNGGAGDDRIFGENGDDTISGGNGKDLLKGGRGNDFLKGGKGNDRLNGGFGNDILKGGGGFDTFIISEGADVIKDFVIGEDKLKIRGAVLSEVEEFIGKAKQIGKDTEIIISSNSKLKLKGVIASDLSTNDFKL</sequence>
<dbReference type="PANTHER" id="PTHR38340">
    <property type="entry name" value="S-LAYER PROTEIN"/>
    <property type="match status" value="1"/>
</dbReference>
<dbReference type="InterPro" id="IPR011049">
    <property type="entry name" value="Serralysin-like_metalloprot_C"/>
</dbReference>
<keyword evidence="3" id="KW-0106">Calcium</keyword>
<evidence type="ECO:0000256" key="4">
    <source>
        <dbReference type="SAM" id="SignalP"/>
    </source>
</evidence>
<keyword evidence="2" id="KW-0964">Secreted</keyword>
<dbReference type="SUPFAM" id="SSF51120">
    <property type="entry name" value="beta-Roll"/>
    <property type="match status" value="1"/>
</dbReference>
<dbReference type="PROSITE" id="PS00330">
    <property type="entry name" value="HEMOLYSIN_CALCIUM"/>
    <property type="match status" value="4"/>
</dbReference>
<keyword evidence="6" id="KW-1185">Reference proteome</keyword>
<dbReference type="PRINTS" id="PR00313">
    <property type="entry name" value="CABNDNGRPT"/>
</dbReference>
<organism evidence="5 6">
    <name type="scientific">Fluctibacter corallii</name>
    <dbReference type="NCBI Taxonomy" id="2984329"/>
    <lineage>
        <taxon>Bacteria</taxon>
        <taxon>Pseudomonadati</taxon>
        <taxon>Pseudomonadota</taxon>
        <taxon>Gammaproteobacteria</taxon>
        <taxon>Alteromonadales</taxon>
        <taxon>Alteromonadaceae</taxon>
        <taxon>Fluctibacter</taxon>
    </lineage>
</organism>
<dbReference type="PANTHER" id="PTHR38340:SF1">
    <property type="entry name" value="S-LAYER PROTEIN"/>
    <property type="match status" value="1"/>
</dbReference>